<keyword evidence="7" id="KW-0009">Actin-binding</keyword>
<evidence type="ECO:0000313" key="12">
    <source>
        <dbReference type="EMBL" id="SVE75064.1"/>
    </source>
</evidence>
<dbReference type="GO" id="GO:0015629">
    <property type="term" value="C:actin cytoskeleton"/>
    <property type="evidence" value="ECO:0007669"/>
    <property type="project" value="InterPro"/>
</dbReference>
<evidence type="ECO:0000256" key="6">
    <source>
        <dbReference type="ARBA" id="ARBA00023136"/>
    </source>
</evidence>
<evidence type="ECO:0000256" key="5">
    <source>
        <dbReference type="ARBA" id="ARBA00023054"/>
    </source>
</evidence>
<evidence type="ECO:0000256" key="7">
    <source>
        <dbReference type="ARBA" id="ARBA00023203"/>
    </source>
</evidence>
<proteinExistence type="evidence at transcript level"/>
<dbReference type="PANTHER" id="PTHR23157">
    <property type="entry name" value="GRIP AND COILED-COIL DOMAIN-CONTAINING PROTEIN 1"/>
    <property type="match status" value="1"/>
</dbReference>
<evidence type="ECO:0000259" key="11">
    <source>
        <dbReference type="PROSITE" id="PS51263"/>
    </source>
</evidence>
<feature type="compositionally biased region" description="Basic and acidic residues" evidence="9">
    <location>
        <begin position="294"/>
        <end position="306"/>
    </location>
</feature>
<feature type="domain" description="ADF-H" evidence="11">
    <location>
        <begin position="2"/>
        <end position="144"/>
    </location>
</feature>
<evidence type="ECO:0000259" key="10">
    <source>
        <dbReference type="PROSITE" id="PS50913"/>
    </source>
</evidence>
<feature type="coiled-coil region" evidence="8">
    <location>
        <begin position="122"/>
        <end position="152"/>
    </location>
</feature>
<dbReference type="EMBL" id="LR005445">
    <property type="protein sequence ID" value="SVE75064.1"/>
    <property type="molecule type" value="mRNA"/>
</dbReference>
<dbReference type="InterPro" id="IPR029006">
    <property type="entry name" value="ADF-H/Gelsolin-like_dom_sf"/>
</dbReference>
<dbReference type="CDD" id="cd11286">
    <property type="entry name" value="ADF_cofilin_like"/>
    <property type="match status" value="1"/>
</dbReference>
<dbReference type="FunFam" id="1.10.220.60:FF:000008">
    <property type="entry name" value="GRIP domain containing protein"/>
    <property type="match status" value="1"/>
</dbReference>
<name>A0A4Y7M3D6_9CRUS</name>
<dbReference type="GO" id="GO:0030042">
    <property type="term" value="P:actin filament depolymerization"/>
    <property type="evidence" value="ECO:0007669"/>
    <property type="project" value="InterPro"/>
</dbReference>
<organism evidence="12">
    <name type="scientific">Daphnia dolichocephala</name>
    <dbReference type="NCBI Taxonomy" id="2282166"/>
    <lineage>
        <taxon>Eukaryota</taxon>
        <taxon>Metazoa</taxon>
        <taxon>Ecdysozoa</taxon>
        <taxon>Arthropoda</taxon>
        <taxon>Crustacea</taxon>
        <taxon>Branchiopoda</taxon>
        <taxon>Diplostraca</taxon>
        <taxon>Cladocera</taxon>
        <taxon>Anomopoda</taxon>
        <taxon>Daphniidae</taxon>
        <taxon>Daphnia</taxon>
    </lineage>
</organism>
<evidence type="ECO:0000256" key="1">
    <source>
        <dbReference type="ARBA" id="ARBA00004184"/>
    </source>
</evidence>
<reference evidence="12" key="1">
    <citation type="submission" date="2018-08" db="EMBL/GenBank/DDBJ databases">
        <authorList>
            <person name="Cornetti L."/>
        </authorList>
    </citation>
    <scope>NUCLEOTIDE SEQUENCE</scope>
    <source>
        <strain evidence="12">ZA-DOLI</strain>
    </source>
</reference>
<keyword evidence="4" id="KW-0963">Cytoplasm</keyword>
<evidence type="ECO:0000256" key="3">
    <source>
        <dbReference type="ARBA" id="ARBA00006844"/>
    </source>
</evidence>
<keyword evidence="6" id="KW-0472">Membrane</keyword>
<dbReference type="Gene3D" id="3.40.20.10">
    <property type="entry name" value="Severin"/>
    <property type="match status" value="1"/>
</dbReference>
<feature type="compositionally biased region" description="Polar residues" evidence="9">
    <location>
        <begin position="307"/>
        <end position="317"/>
    </location>
</feature>
<feature type="region of interest" description="Disordered" evidence="9">
    <location>
        <begin position="628"/>
        <end position="647"/>
    </location>
</feature>
<dbReference type="SMART" id="SM00755">
    <property type="entry name" value="Grip"/>
    <property type="match status" value="1"/>
</dbReference>
<dbReference type="Pfam" id="PF00241">
    <property type="entry name" value="Cofilin_ADF"/>
    <property type="match status" value="1"/>
</dbReference>
<feature type="domain" description="GRIP" evidence="10">
    <location>
        <begin position="731"/>
        <end position="781"/>
    </location>
</feature>
<dbReference type="InterPro" id="IPR002108">
    <property type="entry name" value="ADF-H"/>
</dbReference>
<dbReference type="GO" id="GO:0005794">
    <property type="term" value="C:Golgi apparatus"/>
    <property type="evidence" value="ECO:0007669"/>
    <property type="project" value="TreeGrafter"/>
</dbReference>
<dbReference type="InterPro" id="IPR000237">
    <property type="entry name" value="GRIP_dom"/>
</dbReference>
<dbReference type="PROSITE" id="PS51263">
    <property type="entry name" value="ADF_H"/>
    <property type="match status" value="1"/>
</dbReference>
<sequence length="797" mass="91353">MASGVTVTDACKQVFEKIKTKKDYRYVVFYIKDEKFIDVESTGDRESSYESFLEKLKIVNGAEKECRYGLFDFEYTHQCQGTQEGKKEKLFLMSWCPDDAKVKKKMLYSSSFDALKKALVGVAKYIQAYKGIQKEKEALESSLKALAEAKNSGIESHLTEDDEIDQNAEQSAILNGTTSDLQFVGSSNTERDTIKQLKAQLGTLSDSLATITAEKSRCEANFQQDRRRLLLEKDVLEKAVAAAYNQAEIASQSFKQQLSELKSSLNLEKSERSRESTNNQVILRELQKTIAEERQKRESLESELNSKSRLSYQASNLSSNQLEAAERKLRDLSNELESTKMKLVASEEKLQQPSSHLVQLQNEMADLKIQHRLAIQQEQRNAVKAKEDSRQLAEAHEKRVASLEARLAEFSERIGSYDRLRQQDLATVSKLKEQLNSMQITPKPPISHSEDEYDIEKLISKITSLKNRLLDVSQRSNATINLTAILELDNANSNSDHHETCHMELQQLRQELEWYKREQKHSGSVKPVTLPAAAEEDVNQMRVQIQFLRSEMEHSEQEHKESLQSIQRSWTKERNEWKDELSQMERSCRARIADVEQQLQKQRERSFTLLQEKDEELSSLRELLNMKNPTVLSPPPAATNSKITDSNDEWPESLAPLAAMTLGASASGGQILHYVEELARKDQEIQGLRRSKNQLEASLREMQMAFVTMEHKVAEQKQHLHEELARLERNQSREGANLEYLKNVLLEFFLRPDPSSQSHMFNAIAACLHFSPKEIQRVRSQHPKWKSNVAQATATRR</sequence>
<evidence type="ECO:0000256" key="4">
    <source>
        <dbReference type="ARBA" id="ARBA00022490"/>
    </source>
</evidence>
<dbReference type="PROSITE" id="PS50913">
    <property type="entry name" value="GRIP"/>
    <property type="match status" value="1"/>
</dbReference>
<dbReference type="InterPro" id="IPR051952">
    <property type="entry name" value="Golgi-autophagy_related"/>
</dbReference>
<dbReference type="SUPFAM" id="SSF55753">
    <property type="entry name" value="Actin depolymerizing proteins"/>
    <property type="match status" value="1"/>
</dbReference>
<dbReference type="AlphaFoldDB" id="A0A4Y7M3D6"/>
<protein>
    <submittedName>
        <fullName evidence="12">EOG090X04IO</fullName>
    </submittedName>
</protein>
<dbReference type="Pfam" id="PF01465">
    <property type="entry name" value="GRIP"/>
    <property type="match status" value="1"/>
</dbReference>
<dbReference type="GO" id="GO:0003779">
    <property type="term" value="F:actin binding"/>
    <property type="evidence" value="ECO:0007669"/>
    <property type="project" value="UniProtKB-KW"/>
</dbReference>
<keyword evidence="5 8" id="KW-0175">Coiled coil</keyword>
<gene>
    <name evidence="12" type="primary">EOG090X04IO</name>
</gene>
<dbReference type="PANTHER" id="PTHR23157:SF25">
    <property type="entry name" value="GRIP AND COILED-COIL DOMAIN-CONTAINING PROTEIN 1"/>
    <property type="match status" value="1"/>
</dbReference>
<evidence type="ECO:0000256" key="9">
    <source>
        <dbReference type="SAM" id="MobiDB-lite"/>
    </source>
</evidence>
<dbReference type="InterPro" id="IPR017904">
    <property type="entry name" value="ADF/Cofilin"/>
</dbReference>
<comment type="subcellular location">
    <subcellularLocation>
        <location evidence="2">Cytoplasm</location>
    </subcellularLocation>
    <subcellularLocation>
        <location evidence="1">Endomembrane system</location>
        <topology evidence="1">Peripheral membrane protein</topology>
    </subcellularLocation>
</comment>
<feature type="coiled-coil region" evidence="8">
    <location>
        <begin position="678"/>
        <end position="730"/>
    </location>
</feature>
<dbReference type="Gene3D" id="1.10.220.60">
    <property type="entry name" value="GRIP domain"/>
    <property type="match status" value="1"/>
</dbReference>
<feature type="coiled-coil region" evidence="8">
    <location>
        <begin position="455"/>
        <end position="612"/>
    </location>
</feature>
<comment type="similarity">
    <text evidence="3">Belongs to the actin-binding proteins ADF family.</text>
</comment>
<accession>A0A4Y7M3D6</accession>
<evidence type="ECO:0000256" key="8">
    <source>
        <dbReference type="SAM" id="Coils"/>
    </source>
</evidence>
<dbReference type="SMART" id="SM00102">
    <property type="entry name" value="ADF"/>
    <property type="match status" value="1"/>
</dbReference>
<feature type="region of interest" description="Disordered" evidence="9">
    <location>
        <begin position="294"/>
        <end position="317"/>
    </location>
</feature>
<evidence type="ECO:0000256" key="2">
    <source>
        <dbReference type="ARBA" id="ARBA00004496"/>
    </source>
</evidence>